<keyword evidence="7" id="KW-1015">Disulfide bond</keyword>
<feature type="chain" id="PRO_5035946555" evidence="9">
    <location>
        <begin position="22"/>
        <end position="121"/>
    </location>
</feature>
<dbReference type="PANTHER" id="PTHR14447">
    <property type="entry name" value="UROTENSIN 2"/>
    <property type="match status" value="1"/>
</dbReference>
<keyword evidence="3" id="KW-0964">Secreted</keyword>
<dbReference type="EMBL" id="JAERUA010000012">
    <property type="protein sequence ID" value="KAI1892485.1"/>
    <property type="molecule type" value="Genomic_DNA"/>
</dbReference>
<dbReference type="Proteomes" id="UP000829720">
    <property type="component" value="Unassembled WGS sequence"/>
</dbReference>
<feature type="signal peptide" evidence="9">
    <location>
        <begin position="1"/>
        <end position="21"/>
    </location>
</feature>
<dbReference type="Pfam" id="PF02083">
    <property type="entry name" value="Urotensin_II"/>
    <property type="match status" value="1"/>
</dbReference>
<accession>A0A8T3DD77</accession>
<sequence>MMGVPLLSWTLLFVASGAVLAHPITDSSELRYTGPALAEGSEALSQGELSHTSQTGTGQEFPSLLTEELDRDGLRAAGFIPLQDVKEVLLEKQGPLRRFLGSRKQYGKRGNPTECFWKYCV</sequence>
<dbReference type="GO" id="GO:0005576">
    <property type="term" value="C:extracellular region"/>
    <property type="evidence" value="ECO:0007669"/>
    <property type="project" value="UniProtKB-SubCell"/>
</dbReference>
<organism evidence="10 11">
    <name type="scientific">Albula goreensis</name>
    <dbReference type="NCBI Taxonomy" id="1534307"/>
    <lineage>
        <taxon>Eukaryota</taxon>
        <taxon>Metazoa</taxon>
        <taxon>Chordata</taxon>
        <taxon>Craniata</taxon>
        <taxon>Vertebrata</taxon>
        <taxon>Euteleostomi</taxon>
        <taxon>Actinopterygii</taxon>
        <taxon>Neopterygii</taxon>
        <taxon>Teleostei</taxon>
        <taxon>Albuliformes</taxon>
        <taxon>Albulidae</taxon>
        <taxon>Albula</taxon>
    </lineage>
</organism>
<keyword evidence="6 9" id="KW-0732">Signal</keyword>
<reference evidence="10" key="1">
    <citation type="submission" date="2021-01" db="EMBL/GenBank/DDBJ databases">
        <authorList>
            <person name="Zahm M."/>
            <person name="Roques C."/>
            <person name="Cabau C."/>
            <person name="Klopp C."/>
            <person name="Donnadieu C."/>
            <person name="Jouanno E."/>
            <person name="Lampietro C."/>
            <person name="Louis A."/>
            <person name="Herpin A."/>
            <person name="Echchiki A."/>
            <person name="Berthelot C."/>
            <person name="Parey E."/>
            <person name="Roest-Crollius H."/>
            <person name="Braasch I."/>
            <person name="Postlethwait J."/>
            <person name="Bobe J."/>
            <person name="Montfort J."/>
            <person name="Bouchez O."/>
            <person name="Begum T."/>
            <person name="Mejri S."/>
            <person name="Adams A."/>
            <person name="Chen W.-J."/>
            <person name="Guiguen Y."/>
        </authorList>
    </citation>
    <scope>NUCLEOTIDE SEQUENCE</scope>
    <source>
        <tissue evidence="10">Blood</tissue>
    </source>
</reference>
<evidence type="ECO:0000313" key="10">
    <source>
        <dbReference type="EMBL" id="KAI1892485.1"/>
    </source>
</evidence>
<dbReference type="GO" id="GO:0008217">
    <property type="term" value="P:regulation of blood pressure"/>
    <property type="evidence" value="ECO:0007669"/>
    <property type="project" value="InterPro"/>
</dbReference>
<evidence type="ECO:0000256" key="1">
    <source>
        <dbReference type="ARBA" id="ARBA00004613"/>
    </source>
</evidence>
<comment type="caution">
    <text evidence="10">The sequence shown here is derived from an EMBL/GenBank/DDBJ whole genome shotgun (WGS) entry which is preliminary data.</text>
</comment>
<keyword evidence="5 8" id="KW-0372">Hormone</keyword>
<evidence type="ECO:0000256" key="9">
    <source>
        <dbReference type="SAM" id="SignalP"/>
    </source>
</evidence>
<evidence type="ECO:0000256" key="8">
    <source>
        <dbReference type="RuleBase" id="RU000636"/>
    </source>
</evidence>
<dbReference type="GO" id="GO:0097746">
    <property type="term" value="P:blood vessel diameter maintenance"/>
    <property type="evidence" value="ECO:0007669"/>
    <property type="project" value="InterPro"/>
</dbReference>
<dbReference type="AlphaFoldDB" id="A0A8T3DD77"/>
<comment type="subcellular location">
    <subcellularLocation>
        <location evidence="1 8">Secreted</location>
    </subcellularLocation>
</comment>
<name>A0A8T3DD77_9TELE</name>
<gene>
    <name evidence="10" type="ORF">AGOR_G00133900</name>
</gene>
<evidence type="ECO:0000256" key="3">
    <source>
        <dbReference type="ARBA" id="ARBA00022525"/>
    </source>
</evidence>
<dbReference type="PANTHER" id="PTHR14447:SF0">
    <property type="entry name" value="UROTENSIN-2"/>
    <property type="match status" value="1"/>
</dbReference>
<comment type="similarity">
    <text evidence="2 8">Belongs to the urotensin-2 family.</text>
</comment>
<evidence type="ECO:0000256" key="6">
    <source>
        <dbReference type="ARBA" id="ARBA00022729"/>
    </source>
</evidence>
<evidence type="ECO:0000256" key="5">
    <source>
        <dbReference type="ARBA" id="ARBA00022702"/>
    </source>
</evidence>
<evidence type="ECO:0000256" key="4">
    <source>
        <dbReference type="ARBA" id="ARBA00022685"/>
    </source>
</evidence>
<dbReference type="GO" id="GO:0005179">
    <property type="term" value="F:hormone activity"/>
    <property type="evidence" value="ECO:0007669"/>
    <property type="project" value="UniProtKB-KW"/>
</dbReference>
<dbReference type="PROSITE" id="PS00984">
    <property type="entry name" value="UROTENSIN_II"/>
    <property type="match status" value="1"/>
</dbReference>
<dbReference type="OrthoDB" id="8894951at2759"/>
<evidence type="ECO:0000256" key="7">
    <source>
        <dbReference type="ARBA" id="ARBA00023157"/>
    </source>
</evidence>
<keyword evidence="11" id="KW-1185">Reference proteome</keyword>
<protein>
    <submittedName>
        <fullName evidence="10">Uncharacterized protein</fullName>
    </submittedName>
</protein>
<proteinExistence type="inferred from homology"/>
<keyword evidence="4" id="KW-0165">Cleavage on pair of basic residues</keyword>
<evidence type="ECO:0000256" key="2">
    <source>
        <dbReference type="ARBA" id="ARBA00006719"/>
    </source>
</evidence>
<dbReference type="InterPro" id="IPR001483">
    <property type="entry name" value="Urotensin_II"/>
</dbReference>
<evidence type="ECO:0000313" key="11">
    <source>
        <dbReference type="Proteomes" id="UP000829720"/>
    </source>
</evidence>